<sequence>MENLLSATSILMLRNMWPSKKMEKRIDNEDGALSVFRAALAGAVTRNRTRFAREVDEYSTTAPPRPFYYK</sequence>
<evidence type="ECO:0000313" key="2">
    <source>
        <dbReference type="Proteomes" id="UP001196413"/>
    </source>
</evidence>
<protein>
    <submittedName>
        <fullName evidence="1">Uncharacterized protein</fullName>
    </submittedName>
</protein>
<reference evidence="1" key="1">
    <citation type="submission" date="2021-06" db="EMBL/GenBank/DDBJ databases">
        <title>Parelaphostrongylus tenuis whole genome reference sequence.</title>
        <authorList>
            <person name="Garwood T.J."/>
            <person name="Larsen P.A."/>
            <person name="Fountain-Jones N.M."/>
            <person name="Garbe J.R."/>
            <person name="Macchietto M.G."/>
            <person name="Kania S.A."/>
            <person name="Gerhold R.W."/>
            <person name="Richards J.E."/>
            <person name="Wolf T.M."/>
        </authorList>
    </citation>
    <scope>NUCLEOTIDE SEQUENCE</scope>
    <source>
        <strain evidence="1">MNPRO001-30</strain>
        <tissue evidence="1">Meninges</tissue>
    </source>
</reference>
<evidence type="ECO:0000313" key="1">
    <source>
        <dbReference type="EMBL" id="KAJ1354572.1"/>
    </source>
</evidence>
<dbReference type="EMBL" id="JAHQIW010002123">
    <property type="protein sequence ID" value="KAJ1354572.1"/>
    <property type="molecule type" value="Genomic_DNA"/>
</dbReference>
<dbReference type="AlphaFoldDB" id="A0AAD5M9M1"/>
<dbReference type="Proteomes" id="UP001196413">
    <property type="component" value="Unassembled WGS sequence"/>
</dbReference>
<keyword evidence="2" id="KW-1185">Reference proteome</keyword>
<gene>
    <name evidence="1" type="ORF">KIN20_011553</name>
</gene>
<accession>A0AAD5M9M1</accession>
<organism evidence="1 2">
    <name type="scientific">Parelaphostrongylus tenuis</name>
    <name type="common">Meningeal worm</name>
    <dbReference type="NCBI Taxonomy" id="148309"/>
    <lineage>
        <taxon>Eukaryota</taxon>
        <taxon>Metazoa</taxon>
        <taxon>Ecdysozoa</taxon>
        <taxon>Nematoda</taxon>
        <taxon>Chromadorea</taxon>
        <taxon>Rhabditida</taxon>
        <taxon>Rhabditina</taxon>
        <taxon>Rhabditomorpha</taxon>
        <taxon>Strongyloidea</taxon>
        <taxon>Metastrongylidae</taxon>
        <taxon>Parelaphostrongylus</taxon>
    </lineage>
</organism>
<comment type="caution">
    <text evidence="1">The sequence shown here is derived from an EMBL/GenBank/DDBJ whole genome shotgun (WGS) entry which is preliminary data.</text>
</comment>
<proteinExistence type="predicted"/>
<name>A0AAD5M9M1_PARTN</name>